<evidence type="ECO:0000313" key="3">
    <source>
        <dbReference type="Proteomes" id="UP001293593"/>
    </source>
</evidence>
<feature type="region of interest" description="Disordered" evidence="1">
    <location>
        <begin position="86"/>
        <end position="105"/>
    </location>
</feature>
<evidence type="ECO:0008006" key="4">
    <source>
        <dbReference type="Google" id="ProtNLM"/>
    </source>
</evidence>
<comment type="caution">
    <text evidence="2">The sequence shown here is derived from an EMBL/GenBank/DDBJ whole genome shotgun (WGS) entry which is preliminary data.</text>
</comment>
<dbReference type="EMBL" id="JAWXYG010000003">
    <property type="protein sequence ID" value="KAK4277385.1"/>
    <property type="molecule type" value="Genomic_DNA"/>
</dbReference>
<feature type="compositionally biased region" description="Basic and acidic residues" evidence="1">
    <location>
        <begin position="87"/>
        <end position="98"/>
    </location>
</feature>
<name>A0AAE1KLY4_9FABA</name>
<evidence type="ECO:0000313" key="2">
    <source>
        <dbReference type="EMBL" id="KAK4277385.1"/>
    </source>
</evidence>
<proteinExistence type="predicted"/>
<evidence type="ECO:0000256" key="1">
    <source>
        <dbReference type="SAM" id="MobiDB-lite"/>
    </source>
</evidence>
<dbReference type="PANTHER" id="PTHR37613">
    <property type="entry name" value="DUF4378 DOMAIN PROTEIN"/>
    <property type="match status" value="1"/>
</dbReference>
<keyword evidence="3" id="KW-1185">Reference proteome</keyword>
<dbReference type="PANTHER" id="PTHR37613:SF4">
    <property type="entry name" value="DUF4378 DOMAIN-CONTAINING PROTEIN"/>
    <property type="match status" value="1"/>
</dbReference>
<feature type="region of interest" description="Disordered" evidence="1">
    <location>
        <begin position="41"/>
        <end position="62"/>
    </location>
</feature>
<sequence>MASTSRPQKKLSEFLNEEQEPFVLELFLLERGCSRKWNLAHQDQGGNKVGGSGTSLERSTSSVSNKKRKALLLFSKVLTSVCKKLATHRETPETRDSENGDEDIVSVPQTERVDHKVVETERFSSASRSTLFNSCSEIEEIGEETWISSHKDQPSFISETCRASNVCNITVKSRQATSNGRHRRRYMEHSPALLDRMHPRKVQLSQNKERVKEDAGRMEQRILNCGEVVMAKKITEDSLLSAALWGLLIQSAEGNGHNMDLQEILGTNNVSQVLKSKRTLHKTKQLLFDCAREIAASLPRKEQGRAGCKQLLGAEELGNLICQKTKEWGQQAGDQTNLPYLLTSDDLKSINERSDFEPHTKEISFEFADSILDCINYEIVSELADMFTPPI</sequence>
<reference evidence="2" key="1">
    <citation type="submission" date="2023-10" db="EMBL/GenBank/DDBJ databases">
        <title>Chromosome-level genome of the transformable northern wattle, Acacia crassicarpa.</title>
        <authorList>
            <person name="Massaro I."/>
            <person name="Sinha N.R."/>
            <person name="Poethig S."/>
            <person name="Leichty A.R."/>
        </authorList>
    </citation>
    <scope>NUCLEOTIDE SEQUENCE</scope>
    <source>
        <strain evidence="2">Acra3RX</strain>
        <tissue evidence="2">Leaf</tissue>
    </source>
</reference>
<protein>
    <recommendedName>
        <fullName evidence="4">DUF4378 domain-containing protein</fullName>
    </recommendedName>
</protein>
<gene>
    <name evidence="2" type="ORF">QN277_015392</name>
</gene>
<accession>A0AAE1KLY4</accession>
<organism evidence="2 3">
    <name type="scientific">Acacia crassicarpa</name>
    <name type="common">northern wattle</name>
    <dbReference type="NCBI Taxonomy" id="499986"/>
    <lineage>
        <taxon>Eukaryota</taxon>
        <taxon>Viridiplantae</taxon>
        <taxon>Streptophyta</taxon>
        <taxon>Embryophyta</taxon>
        <taxon>Tracheophyta</taxon>
        <taxon>Spermatophyta</taxon>
        <taxon>Magnoliopsida</taxon>
        <taxon>eudicotyledons</taxon>
        <taxon>Gunneridae</taxon>
        <taxon>Pentapetalae</taxon>
        <taxon>rosids</taxon>
        <taxon>fabids</taxon>
        <taxon>Fabales</taxon>
        <taxon>Fabaceae</taxon>
        <taxon>Caesalpinioideae</taxon>
        <taxon>mimosoid clade</taxon>
        <taxon>Acacieae</taxon>
        <taxon>Acacia</taxon>
    </lineage>
</organism>
<dbReference type="Proteomes" id="UP001293593">
    <property type="component" value="Unassembled WGS sequence"/>
</dbReference>
<dbReference type="AlphaFoldDB" id="A0AAE1KLY4"/>